<dbReference type="RefSeq" id="WP_143145602.1">
    <property type="nucleotide sequence ID" value="NZ_FPKU01000001.1"/>
</dbReference>
<evidence type="ECO:0000313" key="1">
    <source>
        <dbReference type="EMBL" id="SFZ80834.1"/>
    </source>
</evidence>
<evidence type="ECO:0008006" key="4">
    <source>
        <dbReference type="Google" id="ProtNLM"/>
    </source>
</evidence>
<dbReference type="EMBL" id="FPKU01000001">
    <property type="protein sequence ID" value="SFZ80834.1"/>
    <property type="molecule type" value="Genomic_DNA"/>
</dbReference>
<keyword evidence="3" id="KW-1185">Reference proteome</keyword>
<evidence type="ECO:0000313" key="2">
    <source>
        <dbReference type="EMBL" id="SFZ84520.1"/>
    </source>
</evidence>
<dbReference type="Proteomes" id="UP000183447">
    <property type="component" value="Unassembled WGS sequence"/>
</dbReference>
<accession>A0A1K2HT32</accession>
<organism evidence="1 3">
    <name type="scientific">Devosia enhydra</name>
    <dbReference type="NCBI Taxonomy" id="665118"/>
    <lineage>
        <taxon>Bacteria</taxon>
        <taxon>Pseudomonadati</taxon>
        <taxon>Pseudomonadota</taxon>
        <taxon>Alphaproteobacteria</taxon>
        <taxon>Hyphomicrobiales</taxon>
        <taxon>Devosiaceae</taxon>
        <taxon>Devosia</taxon>
    </lineage>
</organism>
<gene>
    <name evidence="1" type="ORF">SAMN02983003_0160</name>
    <name evidence="2" type="ORF">SAMN02983003_2060</name>
</gene>
<dbReference type="AlphaFoldDB" id="A0A1K2HT32"/>
<protein>
    <recommendedName>
        <fullName evidence="4">(Na+)-NQR maturation NqrM</fullName>
    </recommendedName>
</protein>
<dbReference type="EMBL" id="FPKU01000002">
    <property type="protein sequence ID" value="SFZ84520.1"/>
    <property type="molecule type" value="Genomic_DNA"/>
</dbReference>
<proteinExistence type="predicted"/>
<sequence length="53" mass="5333">MSTILATILLVAFAMLALALGVLFGRPALKGSCGGIACQGVCAACPDRAKDRP</sequence>
<name>A0A1K2HT32_9HYPH</name>
<dbReference type="STRING" id="665118.SAMN02983003_0160"/>
<reference evidence="1 3" key="1">
    <citation type="submission" date="2016-11" db="EMBL/GenBank/DDBJ databases">
        <authorList>
            <person name="Jaros S."/>
            <person name="Januszkiewicz K."/>
            <person name="Wedrychowicz H."/>
        </authorList>
    </citation>
    <scope>NUCLEOTIDE SEQUENCE [LARGE SCALE GENOMIC DNA]</scope>
    <source>
        <strain evidence="1 3">ATCC 23634</strain>
    </source>
</reference>
<evidence type="ECO:0000313" key="3">
    <source>
        <dbReference type="Proteomes" id="UP000183447"/>
    </source>
</evidence>